<proteinExistence type="predicted"/>
<protein>
    <submittedName>
        <fullName evidence="1">Uncharacterized protein</fullName>
    </submittedName>
</protein>
<sequence length="79" mass="8699">MRPLLSKSHQSTEHVEGFLMATHHGQGLGLGSDELEHRFSASEVAGLGHTPQDGFWRLLPVQAMTGLLRANQQPQRQVS</sequence>
<keyword evidence="2" id="KW-1185">Reference proteome</keyword>
<dbReference type="KEGG" id="noa:BKM31_15940"/>
<organism evidence="1 2">
    <name type="scientific">[Actinomadura] parvosata subsp. kistnae</name>
    <dbReference type="NCBI Taxonomy" id="1909395"/>
    <lineage>
        <taxon>Bacteria</taxon>
        <taxon>Bacillati</taxon>
        <taxon>Actinomycetota</taxon>
        <taxon>Actinomycetes</taxon>
        <taxon>Streptosporangiales</taxon>
        <taxon>Streptosporangiaceae</taxon>
        <taxon>Nonomuraea</taxon>
    </lineage>
</organism>
<evidence type="ECO:0000313" key="2">
    <source>
        <dbReference type="Proteomes" id="UP000190797"/>
    </source>
</evidence>
<gene>
    <name evidence="1" type="ORF">BKM31_15940</name>
</gene>
<reference evidence="2" key="1">
    <citation type="journal article" date="2017" name="Med. Chem. Commun.">
        <title>Nonomuraea sp. ATCC 55076 harbours the largest actinomycete chromosome to date and the kistamicin biosynthetic gene cluster.</title>
        <authorList>
            <person name="Nazari B."/>
            <person name="Forneris C.C."/>
            <person name="Gibson M.I."/>
            <person name="Moon K."/>
            <person name="Schramma K.R."/>
            <person name="Seyedsayamdost M.R."/>
        </authorList>
    </citation>
    <scope>NUCLEOTIDE SEQUENCE [LARGE SCALE GENOMIC DNA]</scope>
    <source>
        <strain evidence="2">ATCC 55076</strain>
    </source>
</reference>
<dbReference type="RefSeq" id="WP_230466183.1">
    <property type="nucleotide sequence ID" value="NZ_CP017717.1"/>
</dbReference>
<dbReference type="EMBL" id="CP017717">
    <property type="protein sequence ID" value="AQZ62750.1"/>
    <property type="molecule type" value="Genomic_DNA"/>
</dbReference>
<name>A0A1U9ZXT9_9ACTN</name>
<evidence type="ECO:0000313" key="1">
    <source>
        <dbReference type="EMBL" id="AQZ62750.1"/>
    </source>
</evidence>
<dbReference type="AlphaFoldDB" id="A0A1U9ZXT9"/>
<dbReference type="Proteomes" id="UP000190797">
    <property type="component" value="Chromosome"/>
</dbReference>
<accession>A0A1U9ZXT9</accession>
<dbReference type="STRING" id="1909395.BKM31_15940"/>